<comment type="caution">
    <text evidence="1">The sequence shown here is derived from an EMBL/GenBank/DDBJ whole genome shotgun (WGS) entry which is preliminary data.</text>
</comment>
<dbReference type="AlphaFoldDB" id="A0A2M9C6F7"/>
<evidence type="ECO:0000313" key="1">
    <source>
        <dbReference type="EMBL" id="PJJ66399.1"/>
    </source>
</evidence>
<dbReference type="RefSeq" id="WP_100375196.1">
    <property type="nucleotide sequence ID" value="NZ_PGFD01000001.1"/>
</dbReference>
<accession>A0A2M9C6F7</accession>
<keyword evidence="2" id="KW-1185">Reference proteome</keyword>
<sequence>MFWKINSDENTFVTQKFSKIDYLEINAKIKTFKLIGNNTPEYYNNVDFAFVLYNKNKKNDTMYYDGYNKWWIVEQGKTTQYEDEKNYFTDRLKMVYPIFIKCSYKPSK</sequence>
<dbReference type="Proteomes" id="UP000228740">
    <property type="component" value="Unassembled WGS sequence"/>
</dbReference>
<proteinExistence type="predicted"/>
<name>A0A2M9C6F7_9FLAO</name>
<protein>
    <submittedName>
        <fullName evidence="1">Uncharacterized protein</fullName>
    </submittedName>
</protein>
<organism evidence="1 2">
    <name type="scientific">Chryseobacterium geocarposphaerae</name>
    <dbReference type="NCBI Taxonomy" id="1416776"/>
    <lineage>
        <taxon>Bacteria</taxon>
        <taxon>Pseudomonadati</taxon>
        <taxon>Bacteroidota</taxon>
        <taxon>Flavobacteriia</taxon>
        <taxon>Flavobacteriales</taxon>
        <taxon>Weeksellaceae</taxon>
        <taxon>Chryseobacterium group</taxon>
        <taxon>Chryseobacterium</taxon>
    </lineage>
</organism>
<gene>
    <name evidence="1" type="ORF">CLV73_0377</name>
</gene>
<dbReference type="OrthoDB" id="9843159at2"/>
<reference evidence="1 2" key="1">
    <citation type="submission" date="2017-11" db="EMBL/GenBank/DDBJ databases">
        <title>Genomic Encyclopedia of Archaeal and Bacterial Type Strains, Phase II (KMG-II): From Individual Species to Whole Genera.</title>
        <authorList>
            <person name="Goeker M."/>
        </authorList>
    </citation>
    <scope>NUCLEOTIDE SEQUENCE [LARGE SCALE GENOMIC DNA]</scope>
    <source>
        <strain evidence="1 2">DSM 27617</strain>
    </source>
</reference>
<dbReference type="EMBL" id="PGFD01000001">
    <property type="protein sequence ID" value="PJJ66399.1"/>
    <property type="molecule type" value="Genomic_DNA"/>
</dbReference>
<evidence type="ECO:0000313" key="2">
    <source>
        <dbReference type="Proteomes" id="UP000228740"/>
    </source>
</evidence>